<evidence type="ECO:0000313" key="3">
    <source>
        <dbReference type="EMBL" id="TPQ19596.1"/>
    </source>
</evidence>
<gene>
    <name evidence="3" type="ORF">FGD71_024905</name>
</gene>
<evidence type="ECO:0000256" key="1">
    <source>
        <dbReference type="SAM" id="MobiDB-lite"/>
    </source>
</evidence>
<dbReference type="Gene3D" id="3.30.450.30">
    <property type="entry name" value="Dynein light chain 2a, cytoplasmic"/>
    <property type="match status" value="1"/>
</dbReference>
<comment type="caution">
    <text evidence="3">The sequence shown here is derived from an EMBL/GenBank/DDBJ whole genome shotgun (WGS) entry which is preliminary data.</text>
</comment>
<dbReference type="Pfam" id="PF03259">
    <property type="entry name" value="Robl_LC7"/>
    <property type="match status" value="1"/>
</dbReference>
<dbReference type="Proteomes" id="UP000317378">
    <property type="component" value="Unassembled WGS sequence"/>
</dbReference>
<dbReference type="SUPFAM" id="SSF103196">
    <property type="entry name" value="Roadblock/LC7 domain"/>
    <property type="match status" value="1"/>
</dbReference>
<dbReference type="InterPro" id="IPR004942">
    <property type="entry name" value="Roadblock/LAMTOR2_dom"/>
</dbReference>
<reference evidence="3 4" key="1">
    <citation type="submission" date="2019-06" db="EMBL/GenBank/DDBJ databases">
        <title>Streptomyces sporangiiformans sp. nov., a novel actinomycete isolated from soil in Mount Song.</title>
        <authorList>
            <person name="Han L."/>
        </authorList>
    </citation>
    <scope>NUCLEOTIDE SEQUENCE [LARGE SCALE GENOMIC DNA]</scope>
    <source>
        <strain evidence="3 4">NEAU-SSA 1</strain>
    </source>
</reference>
<proteinExistence type="predicted"/>
<feature type="compositionally biased region" description="Low complexity" evidence="1">
    <location>
        <begin position="124"/>
        <end position="202"/>
    </location>
</feature>
<keyword evidence="4" id="KW-1185">Reference proteome</keyword>
<accession>A0A505DJB7</accession>
<dbReference type="RefSeq" id="WP_119102743.1">
    <property type="nucleotide sequence ID" value="NZ_QXMJ01000156.1"/>
</dbReference>
<sequence>MAAEAEVLDELHRLRARVPQLTGALAASVDGLVLAQDTPGVEPEGLAALTAAVLGVGLRMTDATGQGDFRELLVRGVNGYVATYAAGSSAVLTLLAQDRVNVGRLHLEGRRAGTRIGELVDAAAARAEPPPRTAGAGARAPAKTTGPLPSRATAKTTSTPPSEATSTSTSTSTDKAVPTRARTARTNARANARGGARTNTRAIPNPPTATES</sequence>
<dbReference type="EMBL" id="VCHX02000156">
    <property type="protein sequence ID" value="TPQ19596.1"/>
    <property type="molecule type" value="Genomic_DNA"/>
</dbReference>
<protein>
    <recommendedName>
        <fullName evidence="2">Roadblock/LAMTOR2 domain-containing protein</fullName>
    </recommendedName>
</protein>
<dbReference type="AlphaFoldDB" id="A0A505DJB7"/>
<evidence type="ECO:0000313" key="4">
    <source>
        <dbReference type="Proteomes" id="UP000317378"/>
    </source>
</evidence>
<name>A0A505DJB7_9ACTN</name>
<evidence type="ECO:0000259" key="2">
    <source>
        <dbReference type="SMART" id="SM00960"/>
    </source>
</evidence>
<dbReference type="OrthoDB" id="3727201at2"/>
<feature type="region of interest" description="Disordered" evidence="1">
    <location>
        <begin position="124"/>
        <end position="212"/>
    </location>
</feature>
<dbReference type="SMART" id="SM00960">
    <property type="entry name" value="Robl_LC7"/>
    <property type="match status" value="1"/>
</dbReference>
<organism evidence="3 4">
    <name type="scientific">Streptomyces sporangiiformans</name>
    <dbReference type="NCBI Taxonomy" id="2315329"/>
    <lineage>
        <taxon>Bacteria</taxon>
        <taxon>Bacillati</taxon>
        <taxon>Actinomycetota</taxon>
        <taxon>Actinomycetes</taxon>
        <taxon>Kitasatosporales</taxon>
        <taxon>Streptomycetaceae</taxon>
        <taxon>Streptomyces</taxon>
    </lineage>
</organism>
<feature type="domain" description="Roadblock/LAMTOR2" evidence="2">
    <location>
        <begin position="8"/>
        <end position="96"/>
    </location>
</feature>